<feature type="region of interest" description="Disordered" evidence="1">
    <location>
        <begin position="1"/>
        <end position="33"/>
    </location>
</feature>
<protein>
    <submittedName>
        <fullName evidence="2">Uncharacterized protein</fullName>
    </submittedName>
</protein>
<evidence type="ECO:0000256" key="1">
    <source>
        <dbReference type="SAM" id="MobiDB-lite"/>
    </source>
</evidence>
<dbReference type="Proteomes" id="UP000501690">
    <property type="component" value="Linkage Group LG6"/>
</dbReference>
<evidence type="ECO:0000313" key="2">
    <source>
        <dbReference type="EMBL" id="QCD96910.1"/>
    </source>
</evidence>
<proteinExistence type="predicted"/>
<sequence length="107" mass="12080">MTRTRGAHLVGGESSEQGQRIRPTTSTRKRAHECDAGVPRVDVVHEHQHVDDGPVVDEPQNVGEMQEEHEKELYILEVHMIPLLLTSYSDHVACLLWRGKVSVVLNH</sequence>
<accession>A0A4D6M896</accession>
<organism evidence="2 3">
    <name type="scientific">Vigna unguiculata</name>
    <name type="common">Cowpea</name>
    <dbReference type="NCBI Taxonomy" id="3917"/>
    <lineage>
        <taxon>Eukaryota</taxon>
        <taxon>Viridiplantae</taxon>
        <taxon>Streptophyta</taxon>
        <taxon>Embryophyta</taxon>
        <taxon>Tracheophyta</taxon>
        <taxon>Spermatophyta</taxon>
        <taxon>Magnoliopsida</taxon>
        <taxon>eudicotyledons</taxon>
        <taxon>Gunneridae</taxon>
        <taxon>Pentapetalae</taxon>
        <taxon>rosids</taxon>
        <taxon>fabids</taxon>
        <taxon>Fabales</taxon>
        <taxon>Fabaceae</taxon>
        <taxon>Papilionoideae</taxon>
        <taxon>50 kb inversion clade</taxon>
        <taxon>NPAAA clade</taxon>
        <taxon>indigoferoid/millettioid clade</taxon>
        <taxon>Phaseoleae</taxon>
        <taxon>Vigna</taxon>
    </lineage>
</organism>
<keyword evidence="3" id="KW-1185">Reference proteome</keyword>
<dbReference type="EMBL" id="CP039350">
    <property type="protein sequence ID" value="QCD96910.1"/>
    <property type="molecule type" value="Genomic_DNA"/>
</dbReference>
<dbReference type="AlphaFoldDB" id="A0A4D6M896"/>
<reference evidence="2 3" key="1">
    <citation type="submission" date="2019-04" db="EMBL/GenBank/DDBJ databases">
        <title>An improved genome assembly and genetic linkage map for asparagus bean, Vigna unguiculata ssp. sesquipedialis.</title>
        <authorList>
            <person name="Xia Q."/>
            <person name="Zhang R."/>
            <person name="Dong Y."/>
        </authorList>
    </citation>
    <scope>NUCLEOTIDE SEQUENCE [LARGE SCALE GENOMIC DNA]</scope>
    <source>
        <tissue evidence="2">Leaf</tissue>
    </source>
</reference>
<gene>
    <name evidence="2" type="ORF">DEO72_LG6g1620</name>
</gene>
<evidence type="ECO:0000313" key="3">
    <source>
        <dbReference type="Proteomes" id="UP000501690"/>
    </source>
</evidence>
<feature type="compositionally biased region" description="Polar residues" evidence="1">
    <location>
        <begin position="14"/>
        <end position="26"/>
    </location>
</feature>
<name>A0A4D6M896_VIGUN</name>